<dbReference type="PANTHER" id="PTHR42760">
    <property type="entry name" value="SHORT-CHAIN DEHYDROGENASES/REDUCTASES FAMILY MEMBER"/>
    <property type="match status" value="1"/>
</dbReference>
<comment type="caution">
    <text evidence="3">The sequence shown here is derived from an EMBL/GenBank/DDBJ whole genome shotgun (WGS) entry which is preliminary data.</text>
</comment>
<keyword evidence="2 3" id="KW-0560">Oxidoreductase</keyword>
<dbReference type="RefSeq" id="WP_135502058.1">
    <property type="nucleotide sequence ID" value="NZ_JACHHE010000004.1"/>
</dbReference>
<dbReference type="SUPFAM" id="SSF51735">
    <property type="entry name" value="NAD(P)-binding Rossmann-fold domains"/>
    <property type="match status" value="1"/>
</dbReference>
<evidence type="ECO:0000313" key="4">
    <source>
        <dbReference type="Proteomes" id="UP000525923"/>
    </source>
</evidence>
<dbReference type="GO" id="GO:0008206">
    <property type="term" value="P:bile acid metabolic process"/>
    <property type="evidence" value="ECO:0007669"/>
    <property type="project" value="UniProtKB-ARBA"/>
</dbReference>
<dbReference type="EC" id="1.1.1.100" evidence="3"/>
<dbReference type="Pfam" id="PF13561">
    <property type="entry name" value="adh_short_C2"/>
    <property type="match status" value="1"/>
</dbReference>
<evidence type="ECO:0000256" key="2">
    <source>
        <dbReference type="ARBA" id="ARBA00023002"/>
    </source>
</evidence>
<comment type="similarity">
    <text evidence="1">Belongs to the short-chain dehydrogenases/reductases (SDR) family.</text>
</comment>
<dbReference type="AlphaFoldDB" id="A0A7W8FS92"/>
<dbReference type="PRINTS" id="PR00081">
    <property type="entry name" value="GDHRDH"/>
</dbReference>
<sequence>MNQSVNSLQLTFENRVAIVTGAAHGIGRAICRELAVRGAAVAAADILGHSLLETKEEVEGAIAASASSGSINTYICDVTDSVAVNNFVEKAAASFGKIDILINVAGGVAGQVHQAIEEVSDEQWEKVIDINLKSAFYMVRAVAPHMKKEGYGRIVNISSGAGRSSSLTGIQAYTSAKAGQIGFSRQMARELGRYGITVNNVAPGFVLSNPSTERQWGAMNSTQQENLIESISLKRLGTAEDIAHPVLFFASDFSQYVSGQVISADGGLQLF</sequence>
<dbReference type="Gene3D" id="3.40.50.720">
    <property type="entry name" value="NAD(P)-binding Rossmann-like Domain"/>
    <property type="match status" value="1"/>
</dbReference>
<accession>A0A7W8FS92</accession>
<evidence type="ECO:0000313" key="3">
    <source>
        <dbReference type="EMBL" id="MBB5180309.1"/>
    </source>
</evidence>
<dbReference type="GO" id="GO:0004316">
    <property type="term" value="F:3-oxoacyl-[acyl-carrier-protein] reductase (NADPH) activity"/>
    <property type="evidence" value="ECO:0007669"/>
    <property type="project" value="UniProtKB-EC"/>
</dbReference>
<dbReference type="InterPro" id="IPR002347">
    <property type="entry name" value="SDR_fam"/>
</dbReference>
<dbReference type="PRINTS" id="PR00080">
    <property type="entry name" value="SDRFAMILY"/>
</dbReference>
<dbReference type="InterPro" id="IPR036291">
    <property type="entry name" value="NAD(P)-bd_dom_sf"/>
</dbReference>
<dbReference type="FunFam" id="3.40.50.720:FF:000084">
    <property type="entry name" value="Short-chain dehydrogenase reductase"/>
    <property type="match status" value="1"/>
</dbReference>
<keyword evidence="4" id="KW-1185">Reference proteome</keyword>
<name>A0A7W8FS92_9BACL</name>
<dbReference type="Proteomes" id="UP000525923">
    <property type="component" value="Unassembled WGS sequence"/>
</dbReference>
<dbReference type="OrthoDB" id="9803333at2"/>
<evidence type="ECO:0000256" key="1">
    <source>
        <dbReference type="ARBA" id="ARBA00006484"/>
    </source>
</evidence>
<gene>
    <name evidence="3" type="ORF">HNQ44_001737</name>
</gene>
<reference evidence="3 4" key="1">
    <citation type="submission" date="2020-08" db="EMBL/GenBank/DDBJ databases">
        <title>Genomic Encyclopedia of Type Strains, Phase IV (KMG-IV): sequencing the most valuable type-strain genomes for metagenomic binning, comparative biology and taxonomic classification.</title>
        <authorList>
            <person name="Goeker M."/>
        </authorList>
    </citation>
    <scope>NUCLEOTIDE SEQUENCE [LARGE SCALE GENOMIC DNA]</scope>
    <source>
        <strain evidence="3 4">DSM 15895</strain>
    </source>
</reference>
<organism evidence="3 4">
    <name type="scientific">Planococcus koreensis</name>
    <dbReference type="NCBI Taxonomy" id="112331"/>
    <lineage>
        <taxon>Bacteria</taxon>
        <taxon>Bacillati</taxon>
        <taxon>Bacillota</taxon>
        <taxon>Bacilli</taxon>
        <taxon>Bacillales</taxon>
        <taxon>Caryophanaceae</taxon>
        <taxon>Planococcus</taxon>
    </lineage>
</organism>
<proteinExistence type="inferred from homology"/>
<dbReference type="EMBL" id="JACHHE010000004">
    <property type="protein sequence ID" value="MBB5180309.1"/>
    <property type="molecule type" value="Genomic_DNA"/>
</dbReference>
<protein>
    <submittedName>
        <fullName evidence="3">3-oxoacyl-[acyl-carrier protein] reductase</fullName>
        <ecNumber evidence="3">1.1.1.100</ecNumber>
    </submittedName>
</protein>
<dbReference type="PANTHER" id="PTHR42760:SF133">
    <property type="entry name" value="3-OXOACYL-[ACYL-CARRIER-PROTEIN] REDUCTASE"/>
    <property type="match status" value="1"/>
</dbReference>